<comment type="caution">
    <text evidence="2">The sequence shown here is derived from an EMBL/GenBank/DDBJ whole genome shotgun (WGS) entry which is preliminary data.</text>
</comment>
<evidence type="ECO:0000313" key="2">
    <source>
        <dbReference type="EMBL" id="KPV43024.1"/>
    </source>
</evidence>
<protein>
    <recommendedName>
        <fullName evidence="1">Aminoglycoside phosphotransferase domain-containing protein</fullName>
    </recommendedName>
</protein>
<reference evidence="2 3" key="1">
    <citation type="submission" date="2015-09" db="EMBL/GenBank/DDBJ databases">
        <title>Draft genome sequence of Alicyclobacillus ferrooxydans DSM 22381.</title>
        <authorList>
            <person name="Hemp J."/>
        </authorList>
    </citation>
    <scope>NUCLEOTIDE SEQUENCE [LARGE SCALE GENOMIC DNA]</scope>
    <source>
        <strain evidence="2 3">TC-34</strain>
    </source>
</reference>
<dbReference type="Proteomes" id="UP000050482">
    <property type="component" value="Unassembled WGS sequence"/>
</dbReference>
<feature type="domain" description="Aminoglycoside phosphotransferase" evidence="1">
    <location>
        <begin position="40"/>
        <end position="246"/>
    </location>
</feature>
<sequence length="307" mass="34621">MAKDVYLQPDAPDPIHSDEVVLEIVRKHVPDAKAVTGVDESGGEARTYAVDDNVILKVQRPQQLRPRTSLEKEAFFLNQLDSDERLSVPKVLGYGREGTIEYTVMTRMPGIAIVNTTLEGAARKETLFKLGQTLGRIHSIHQEPFIASAQFPGDKSFIDVRRRFEESFEELIERIKEKNIEWVLPYTPEHVVEKSLAALPESNERVALHSNPGPTHTFVNPSTGIFTGLIDFGDAYVSHPAWDLWRWNLPEDREAVLSGYTEEKAVDTGFIGTWKVVMVISDMMAIAYQMKSRAESEADLKDLLEQL</sequence>
<dbReference type="RefSeq" id="WP_054969921.1">
    <property type="nucleotide sequence ID" value="NZ_LJCO01000061.1"/>
</dbReference>
<dbReference type="SUPFAM" id="SSF56112">
    <property type="entry name" value="Protein kinase-like (PK-like)"/>
    <property type="match status" value="1"/>
</dbReference>
<dbReference type="Gene3D" id="3.90.1200.10">
    <property type="match status" value="1"/>
</dbReference>
<name>A0A0P9CC28_9BACL</name>
<dbReference type="InterPro" id="IPR011009">
    <property type="entry name" value="Kinase-like_dom_sf"/>
</dbReference>
<dbReference type="PANTHER" id="PTHR21310">
    <property type="entry name" value="AMINOGLYCOSIDE PHOSPHOTRANSFERASE-RELATED-RELATED"/>
    <property type="match status" value="1"/>
</dbReference>
<dbReference type="OrthoDB" id="334783at2"/>
<evidence type="ECO:0000259" key="1">
    <source>
        <dbReference type="Pfam" id="PF01636"/>
    </source>
</evidence>
<accession>A0A0P9CC28</accession>
<dbReference type="Pfam" id="PF01636">
    <property type="entry name" value="APH"/>
    <property type="match status" value="1"/>
</dbReference>
<dbReference type="InterPro" id="IPR002575">
    <property type="entry name" value="Aminoglycoside_PTrfase"/>
</dbReference>
<dbReference type="AlphaFoldDB" id="A0A0P9CC28"/>
<proteinExistence type="predicted"/>
<keyword evidence="3" id="KW-1185">Reference proteome</keyword>
<dbReference type="InterPro" id="IPR051678">
    <property type="entry name" value="AGP_Transferase"/>
</dbReference>
<dbReference type="EMBL" id="LJCO01000061">
    <property type="protein sequence ID" value="KPV43024.1"/>
    <property type="molecule type" value="Genomic_DNA"/>
</dbReference>
<organism evidence="2 3">
    <name type="scientific">Alicyclobacillus ferrooxydans</name>
    <dbReference type="NCBI Taxonomy" id="471514"/>
    <lineage>
        <taxon>Bacteria</taxon>
        <taxon>Bacillati</taxon>
        <taxon>Bacillota</taxon>
        <taxon>Bacilli</taxon>
        <taxon>Bacillales</taxon>
        <taxon>Alicyclobacillaceae</taxon>
        <taxon>Alicyclobacillus</taxon>
    </lineage>
</organism>
<gene>
    <name evidence="2" type="ORF">AN477_14685</name>
</gene>
<dbReference type="PANTHER" id="PTHR21310:SF15">
    <property type="entry name" value="AMINOGLYCOSIDE PHOSPHOTRANSFERASE DOMAIN-CONTAINING PROTEIN"/>
    <property type="match status" value="1"/>
</dbReference>
<evidence type="ECO:0000313" key="3">
    <source>
        <dbReference type="Proteomes" id="UP000050482"/>
    </source>
</evidence>
<dbReference type="PATRIC" id="fig|471514.4.peg.4045"/>